<dbReference type="InterPro" id="IPR003610">
    <property type="entry name" value="CBM5/12"/>
</dbReference>
<dbReference type="RefSeq" id="WP_382409698.1">
    <property type="nucleotide sequence ID" value="NZ_JBHSGU010000009.1"/>
</dbReference>
<evidence type="ECO:0000256" key="1">
    <source>
        <dbReference type="ARBA" id="ARBA00022729"/>
    </source>
</evidence>
<dbReference type="SUPFAM" id="SSF51055">
    <property type="entry name" value="Carbohydrate binding domain"/>
    <property type="match status" value="1"/>
</dbReference>
<evidence type="ECO:0000259" key="5">
    <source>
        <dbReference type="SMART" id="SM00495"/>
    </source>
</evidence>
<keyword evidence="6" id="KW-0503">Monooxygenase</keyword>
<reference evidence="7" key="1">
    <citation type="journal article" date="2019" name="Int. J. Syst. Evol. Microbiol.">
        <title>The Global Catalogue of Microorganisms (GCM) 10K type strain sequencing project: providing services to taxonomists for standard genome sequencing and annotation.</title>
        <authorList>
            <consortium name="The Broad Institute Genomics Platform"/>
            <consortium name="The Broad Institute Genome Sequencing Center for Infectious Disease"/>
            <person name="Wu L."/>
            <person name="Ma J."/>
        </authorList>
    </citation>
    <scope>NUCLEOTIDE SEQUENCE [LARGE SCALE GENOMIC DNA]</scope>
    <source>
        <strain evidence="7">KACC 12507</strain>
    </source>
</reference>
<dbReference type="Pfam" id="PF03067">
    <property type="entry name" value="LPMO_10"/>
    <property type="match status" value="1"/>
</dbReference>
<protein>
    <submittedName>
        <fullName evidence="6">Lytic polysaccharide monooxygenase</fullName>
    </submittedName>
</protein>
<dbReference type="PANTHER" id="PTHR34823">
    <property type="entry name" value="GLCNAC-BINDING PROTEIN A"/>
    <property type="match status" value="1"/>
</dbReference>
<keyword evidence="6" id="KW-0560">Oxidoreductase</keyword>
<gene>
    <name evidence="6" type="ORF">ACFO4O_14220</name>
</gene>
<keyword evidence="7" id="KW-1185">Reference proteome</keyword>
<proteinExistence type="predicted"/>
<sequence length="506" mass="55629">MNINRLILGASFIAAGTLQLGSLNAAAHGWSEFPAARQQICYEQGGLWSGTPPNAACAEAKAISGSYPWVQRNEFSINIQDYNNQQAVRSAVPDGTLCYANDSQKRGFGIGRSDWTRTELNPGEFEYVFNATAPHNPSFWEFYLSKPNTDLNQPLRWNDLSLLKTVGNVPVENGKYRINITIPSDRAGDATLFVRWQRIDPVGEGFYNCSDITIVNGDVTDPEPPVDPVEPVVPYLVQGSQFIPSNISLNSVSVGDSVNFSVFNKNGVEHSAFSLEINAGNIQDWDRLLAAQVNGYYEDFFNGNVFIGRWHPEMEHYMYFRDDLYGNFFNSRDARASGVFSITPAEQAPNETVAISAKLISELNDSEVSYGDVILLTPDVVGANANDAVWAQTDGESLNLQTNANNELIVDTSLLSQTAQTLSFSLSLPNSDAQAIVSFNLTVDGETTEPTDPAVPTDPTVPDGTWNASAVYLQGDQVTYQGRVWTAQWWTQGDEPGTTGQWGVWR</sequence>
<keyword evidence="2" id="KW-0378">Hydrolase</keyword>
<dbReference type="InterPro" id="IPR036573">
    <property type="entry name" value="CBM_sf_5/12"/>
</dbReference>
<evidence type="ECO:0000256" key="3">
    <source>
        <dbReference type="SAM" id="MobiDB-lite"/>
    </source>
</evidence>
<dbReference type="InterPro" id="IPR014756">
    <property type="entry name" value="Ig_E-set"/>
</dbReference>
<dbReference type="Gene3D" id="2.10.10.20">
    <property type="entry name" value="Carbohydrate-binding module superfamily 5/12"/>
    <property type="match status" value="1"/>
</dbReference>
<evidence type="ECO:0000256" key="4">
    <source>
        <dbReference type="SAM" id="SignalP"/>
    </source>
</evidence>
<name>A0ABV9LXN6_9ALTE</name>
<dbReference type="CDD" id="cd12215">
    <property type="entry name" value="ChiC_BD"/>
    <property type="match status" value="1"/>
</dbReference>
<dbReference type="CDD" id="cd21177">
    <property type="entry name" value="LPMO_AA10"/>
    <property type="match status" value="1"/>
</dbReference>
<evidence type="ECO:0000256" key="2">
    <source>
        <dbReference type="ARBA" id="ARBA00022801"/>
    </source>
</evidence>
<feature type="chain" id="PRO_5047303724" evidence="4">
    <location>
        <begin position="26"/>
        <end position="506"/>
    </location>
</feature>
<dbReference type="SMART" id="SM00495">
    <property type="entry name" value="ChtBD3"/>
    <property type="match status" value="1"/>
</dbReference>
<dbReference type="InterPro" id="IPR051024">
    <property type="entry name" value="GlcNAc_Chitin_IntDeg"/>
</dbReference>
<dbReference type="SUPFAM" id="SSF81296">
    <property type="entry name" value="E set domains"/>
    <property type="match status" value="1"/>
</dbReference>
<comment type="caution">
    <text evidence="6">The sequence shown here is derived from an EMBL/GenBank/DDBJ whole genome shotgun (WGS) entry which is preliminary data.</text>
</comment>
<dbReference type="PANTHER" id="PTHR34823:SF1">
    <property type="entry name" value="CHITIN-BINDING TYPE-4 DOMAIN-CONTAINING PROTEIN"/>
    <property type="match status" value="1"/>
</dbReference>
<dbReference type="Pfam" id="PF02839">
    <property type="entry name" value="CBM_5_12"/>
    <property type="match status" value="1"/>
</dbReference>
<feature type="domain" description="Chitin-binding type-3" evidence="5">
    <location>
        <begin position="463"/>
        <end position="506"/>
    </location>
</feature>
<feature type="signal peptide" evidence="4">
    <location>
        <begin position="1"/>
        <end position="25"/>
    </location>
</feature>
<feature type="region of interest" description="Disordered" evidence="3">
    <location>
        <begin position="444"/>
        <end position="463"/>
    </location>
</feature>
<dbReference type="InterPro" id="IPR004302">
    <property type="entry name" value="Cellulose/chitin-bd_N"/>
</dbReference>
<keyword evidence="1 4" id="KW-0732">Signal</keyword>
<evidence type="ECO:0000313" key="7">
    <source>
        <dbReference type="Proteomes" id="UP001595897"/>
    </source>
</evidence>
<dbReference type="EMBL" id="JBHSGU010000009">
    <property type="protein sequence ID" value="MFC4701322.1"/>
    <property type="molecule type" value="Genomic_DNA"/>
</dbReference>
<evidence type="ECO:0000313" key="6">
    <source>
        <dbReference type="EMBL" id="MFC4701322.1"/>
    </source>
</evidence>
<organism evidence="6 7">
    <name type="scientific">Glaciecola siphonariae</name>
    <dbReference type="NCBI Taxonomy" id="521012"/>
    <lineage>
        <taxon>Bacteria</taxon>
        <taxon>Pseudomonadati</taxon>
        <taxon>Pseudomonadota</taxon>
        <taxon>Gammaproteobacteria</taxon>
        <taxon>Alteromonadales</taxon>
        <taxon>Alteromonadaceae</taxon>
        <taxon>Glaciecola</taxon>
    </lineage>
</organism>
<feature type="compositionally biased region" description="Low complexity" evidence="3">
    <location>
        <begin position="448"/>
        <end position="463"/>
    </location>
</feature>
<dbReference type="Gene3D" id="2.70.50.50">
    <property type="entry name" value="chitin-binding protein cbp21"/>
    <property type="match status" value="1"/>
</dbReference>
<dbReference type="Proteomes" id="UP001595897">
    <property type="component" value="Unassembled WGS sequence"/>
</dbReference>
<accession>A0ABV9LXN6</accession>
<dbReference type="GO" id="GO:0004497">
    <property type="term" value="F:monooxygenase activity"/>
    <property type="evidence" value="ECO:0007669"/>
    <property type="project" value="UniProtKB-KW"/>
</dbReference>